<keyword evidence="4" id="KW-0731">Sigma factor</keyword>
<dbReference type="InterPro" id="IPR032710">
    <property type="entry name" value="NTF2-like_dom_sf"/>
</dbReference>
<keyword evidence="5" id="KW-0804">Transcription</keyword>
<feature type="domain" description="RNA polymerase sigma factor 70 region 4 type 2" evidence="7">
    <location>
        <begin position="147"/>
        <end position="195"/>
    </location>
</feature>
<evidence type="ECO:0000256" key="3">
    <source>
        <dbReference type="ARBA" id="ARBA00023015"/>
    </source>
</evidence>
<gene>
    <name evidence="9" type="primary">rpoE</name>
    <name evidence="9" type="ORF">Atai01_57500</name>
</gene>
<dbReference type="GO" id="GO:0006352">
    <property type="term" value="P:DNA-templated transcription initiation"/>
    <property type="evidence" value="ECO:0007669"/>
    <property type="project" value="InterPro"/>
</dbReference>
<feature type="domain" description="SnoaL-like" evidence="8">
    <location>
        <begin position="221"/>
        <end position="313"/>
    </location>
</feature>
<comment type="subunit">
    <text evidence="2">Interacts transiently with the RNA polymerase catalytic core formed by RpoA, RpoB, RpoC and RpoZ (2 alpha, 1 beta, 1 beta' and 1 omega subunit) to form the RNA polymerase holoenzyme that can initiate transcription.</text>
</comment>
<name>A0A9W6R433_9PSEU</name>
<dbReference type="InterPro" id="IPR039425">
    <property type="entry name" value="RNA_pol_sigma-70-like"/>
</dbReference>
<dbReference type="Gene3D" id="3.10.450.50">
    <property type="match status" value="1"/>
</dbReference>
<evidence type="ECO:0000256" key="1">
    <source>
        <dbReference type="ARBA" id="ARBA00010641"/>
    </source>
</evidence>
<dbReference type="PANTHER" id="PTHR43133">
    <property type="entry name" value="RNA POLYMERASE ECF-TYPE SIGMA FACTO"/>
    <property type="match status" value="1"/>
</dbReference>
<dbReference type="InterPro" id="IPR037401">
    <property type="entry name" value="SnoaL-like"/>
</dbReference>
<dbReference type="AlphaFoldDB" id="A0A9W6R433"/>
<reference evidence="9" key="1">
    <citation type="submission" date="2023-03" db="EMBL/GenBank/DDBJ databases">
        <title>Amycolatopsis taiwanensis NBRC 103393.</title>
        <authorList>
            <person name="Ichikawa N."/>
            <person name="Sato H."/>
            <person name="Tonouchi N."/>
        </authorList>
    </citation>
    <scope>NUCLEOTIDE SEQUENCE</scope>
    <source>
        <strain evidence="9">NBRC 103393</strain>
    </source>
</reference>
<dbReference type="Gene3D" id="1.10.1740.10">
    <property type="match status" value="1"/>
</dbReference>
<dbReference type="GO" id="GO:0003677">
    <property type="term" value="F:DNA binding"/>
    <property type="evidence" value="ECO:0007669"/>
    <property type="project" value="InterPro"/>
</dbReference>
<proteinExistence type="inferred from homology"/>
<dbReference type="InterPro" id="IPR013325">
    <property type="entry name" value="RNA_pol_sigma_r2"/>
</dbReference>
<feature type="domain" description="RNA polymerase sigma-70 region 2" evidence="6">
    <location>
        <begin position="20"/>
        <end position="87"/>
    </location>
</feature>
<dbReference type="Pfam" id="PF04542">
    <property type="entry name" value="Sigma70_r2"/>
    <property type="match status" value="1"/>
</dbReference>
<dbReference type="GO" id="GO:0016987">
    <property type="term" value="F:sigma factor activity"/>
    <property type="evidence" value="ECO:0007669"/>
    <property type="project" value="UniProtKB-KW"/>
</dbReference>
<accession>A0A9W6R433</accession>
<evidence type="ECO:0000256" key="5">
    <source>
        <dbReference type="ARBA" id="ARBA00023163"/>
    </source>
</evidence>
<evidence type="ECO:0000259" key="8">
    <source>
        <dbReference type="Pfam" id="PF12680"/>
    </source>
</evidence>
<dbReference type="SUPFAM" id="SSF54427">
    <property type="entry name" value="NTF2-like"/>
    <property type="match status" value="1"/>
</dbReference>
<dbReference type="NCBIfam" id="TIGR02937">
    <property type="entry name" value="sigma70-ECF"/>
    <property type="match status" value="1"/>
</dbReference>
<dbReference type="InterPro" id="IPR036388">
    <property type="entry name" value="WH-like_DNA-bd_sf"/>
</dbReference>
<dbReference type="InterPro" id="IPR014284">
    <property type="entry name" value="RNA_pol_sigma-70_dom"/>
</dbReference>
<evidence type="ECO:0000256" key="4">
    <source>
        <dbReference type="ARBA" id="ARBA00023082"/>
    </source>
</evidence>
<dbReference type="SUPFAM" id="SSF88659">
    <property type="entry name" value="Sigma3 and sigma4 domains of RNA polymerase sigma factors"/>
    <property type="match status" value="1"/>
</dbReference>
<dbReference type="Proteomes" id="UP001165136">
    <property type="component" value="Unassembled WGS sequence"/>
</dbReference>
<dbReference type="InterPro" id="IPR013249">
    <property type="entry name" value="RNA_pol_sigma70_r4_t2"/>
</dbReference>
<dbReference type="RefSeq" id="WP_285488828.1">
    <property type="nucleotide sequence ID" value="NZ_BSTI01000015.1"/>
</dbReference>
<dbReference type="InterPro" id="IPR014305">
    <property type="entry name" value="RNA_pol_sigma-G_actinobac"/>
</dbReference>
<dbReference type="NCBIfam" id="TIGR02960">
    <property type="entry name" value="SigX5"/>
    <property type="match status" value="1"/>
</dbReference>
<dbReference type="Gene3D" id="1.10.10.10">
    <property type="entry name" value="Winged helix-like DNA-binding domain superfamily/Winged helix DNA-binding domain"/>
    <property type="match status" value="1"/>
</dbReference>
<evidence type="ECO:0000313" key="10">
    <source>
        <dbReference type="Proteomes" id="UP001165136"/>
    </source>
</evidence>
<sequence length="341" mass="37691">MDELAAGAMNRGDEVAFTTLVERHRRELRAHCYRMLGSLEDAEDLVQETFLRAWRSRAGFAGASTVRVWLYRIATNACLDVLAYRRRRALPYELSRPADPDVQLPPVAEPVWLQPFPDRLLEPMAPSEQGPDAAVVARETIELTFVATLQTLPARQRAVLVLRDVLGWSSAEVASALDTSVPATNSALQRARATLRTRLGRNRTDWSRPVASPAREREVLARFMAALERADATAIAELLVADARGSMPPYPMWYEGRDTLHTTLARGFDLFGGFKVLATRANRGPAVALYRRRIDAPTSAPFEAVGISVLQVEPAGLTEMTSFMDPKLFAHFALPEALPAG</sequence>
<dbReference type="NCBIfam" id="NF006089">
    <property type="entry name" value="PRK08241.1"/>
    <property type="match status" value="1"/>
</dbReference>
<dbReference type="Pfam" id="PF12680">
    <property type="entry name" value="SnoaL_2"/>
    <property type="match status" value="1"/>
</dbReference>
<evidence type="ECO:0000259" key="6">
    <source>
        <dbReference type="Pfam" id="PF04542"/>
    </source>
</evidence>
<dbReference type="InterPro" id="IPR007627">
    <property type="entry name" value="RNA_pol_sigma70_r2"/>
</dbReference>
<organism evidence="9 10">
    <name type="scientific">Amycolatopsis taiwanensis</name>
    <dbReference type="NCBI Taxonomy" id="342230"/>
    <lineage>
        <taxon>Bacteria</taxon>
        <taxon>Bacillati</taxon>
        <taxon>Actinomycetota</taxon>
        <taxon>Actinomycetes</taxon>
        <taxon>Pseudonocardiales</taxon>
        <taxon>Pseudonocardiaceae</taxon>
        <taxon>Amycolatopsis</taxon>
    </lineage>
</organism>
<keyword evidence="3" id="KW-0805">Transcription regulation</keyword>
<comment type="similarity">
    <text evidence="1">Belongs to the sigma-70 factor family. ECF subfamily.</text>
</comment>
<evidence type="ECO:0000256" key="2">
    <source>
        <dbReference type="ARBA" id="ARBA00011344"/>
    </source>
</evidence>
<protein>
    <submittedName>
        <fullName evidence="9">RNA polymerase sigma factor</fullName>
    </submittedName>
</protein>
<dbReference type="InterPro" id="IPR013324">
    <property type="entry name" value="RNA_pol_sigma_r3/r4-like"/>
</dbReference>
<comment type="caution">
    <text evidence="9">The sequence shown here is derived from an EMBL/GenBank/DDBJ whole genome shotgun (WGS) entry which is preliminary data.</text>
</comment>
<dbReference type="PANTHER" id="PTHR43133:SF65">
    <property type="entry name" value="ECF RNA POLYMERASE SIGMA FACTOR SIGG"/>
    <property type="match status" value="1"/>
</dbReference>
<dbReference type="Pfam" id="PF08281">
    <property type="entry name" value="Sigma70_r4_2"/>
    <property type="match status" value="1"/>
</dbReference>
<dbReference type="EMBL" id="BSTI01000015">
    <property type="protein sequence ID" value="GLY69131.1"/>
    <property type="molecule type" value="Genomic_DNA"/>
</dbReference>
<evidence type="ECO:0000313" key="9">
    <source>
        <dbReference type="EMBL" id="GLY69131.1"/>
    </source>
</evidence>
<keyword evidence="10" id="KW-1185">Reference proteome</keyword>
<evidence type="ECO:0000259" key="7">
    <source>
        <dbReference type="Pfam" id="PF08281"/>
    </source>
</evidence>
<dbReference type="SUPFAM" id="SSF88946">
    <property type="entry name" value="Sigma2 domain of RNA polymerase sigma factors"/>
    <property type="match status" value="1"/>
</dbReference>
<dbReference type="CDD" id="cd06171">
    <property type="entry name" value="Sigma70_r4"/>
    <property type="match status" value="1"/>
</dbReference>